<organism evidence="1 2">
    <name type="scientific">Aeromicrobium wangtongii</name>
    <dbReference type="NCBI Taxonomy" id="2969247"/>
    <lineage>
        <taxon>Bacteria</taxon>
        <taxon>Bacillati</taxon>
        <taxon>Actinomycetota</taxon>
        <taxon>Actinomycetes</taxon>
        <taxon>Propionibacteriales</taxon>
        <taxon>Nocardioidaceae</taxon>
        <taxon>Aeromicrobium</taxon>
    </lineage>
</organism>
<reference evidence="1 2" key="1">
    <citation type="submission" date="2022-08" db="EMBL/GenBank/DDBJ databases">
        <title>novel species in genus Aeromicrobium.</title>
        <authorList>
            <person name="Ye L."/>
        </authorList>
    </citation>
    <scope>NUCLEOTIDE SEQUENCE [LARGE SCALE GENOMIC DNA]</scope>
    <source>
        <strain evidence="2">zg-Y1379</strain>
    </source>
</reference>
<dbReference type="Proteomes" id="UP001316184">
    <property type="component" value="Chromosome"/>
</dbReference>
<evidence type="ECO:0000313" key="1">
    <source>
        <dbReference type="EMBL" id="UUP12339.1"/>
    </source>
</evidence>
<accession>A0ABY5M5K7</accession>
<name>A0ABY5M5K7_9ACTN</name>
<proteinExistence type="predicted"/>
<protein>
    <recommendedName>
        <fullName evidence="3">DUF222 domain-containing protein</fullName>
    </recommendedName>
</protein>
<dbReference type="RefSeq" id="WP_232399859.1">
    <property type="nucleotide sequence ID" value="NZ_CP102173.1"/>
</dbReference>
<keyword evidence="2" id="KW-1185">Reference proteome</keyword>
<evidence type="ECO:0000313" key="2">
    <source>
        <dbReference type="Proteomes" id="UP001316184"/>
    </source>
</evidence>
<sequence>MRNADKEPTTPPSRSARTVDVSPAMAVEIGLKILALEAAATRCVSMPGLDRVDEPRFDHDQPYGPMSPWVVTNARAAVRLTHLDILAAHMELVAHADPPIVTATALRMTAAGVGRSDALEATLALATRVSARLQERRHWRREVESRADDLGLSRRAARQYLADHLDAFVERVLVACALEDVMTPALRLQSLGAWRCITSVTEDDPGAEWRCTDATAATLRRFFADMDEDALVWHLSAVLAPDDPDREAIRHRLIGSTLVRAASPPPLAEIIGPGLLDDLGYRGGRSLIDQLARLLAALCQPPDWLSPQDLLIERDRLANWEIDWPPAT</sequence>
<evidence type="ECO:0008006" key="3">
    <source>
        <dbReference type="Google" id="ProtNLM"/>
    </source>
</evidence>
<gene>
    <name evidence="1" type="ORF">NQV15_10780</name>
</gene>
<dbReference type="EMBL" id="CP102173">
    <property type="protein sequence ID" value="UUP12339.1"/>
    <property type="molecule type" value="Genomic_DNA"/>
</dbReference>